<dbReference type="GO" id="GO:0016757">
    <property type="term" value="F:glycosyltransferase activity"/>
    <property type="evidence" value="ECO:0007669"/>
    <property type="project" value="UniProtKB-KW"/>
</dbReference>
<dbReference type="EMBL" id="PJNE01000001">
    <property type="protein sequence ID" value="PKW26560.1"/>
    <property type="molecule type" value="Genomic_DNA"/>
</dbReference>
<dbReference type="Pfam" id="PF00534">
    <property type="entry name" value="Glycos_transf_1"/>
    <property type="match status" value="1"/>
</dbReference>
<reference evidence="5 6" key="1">
    <citation type="submission" date="2017-12" db="EMBL/GenBank/DDBJ databases">
        <title>Sequencing the genomes of 1000 Actinobacteria strains.</title>
        <authorList>
            <person name="Klenk H.-P."/>
        </authorList>
    </citation>
    <scope>NUCLEOTIDE SEQUENCE [LARGE SCALE GENOMIC DNA]</scope>
    <source>
        <strain evidence="5 6">DSM 12806</strain>
    </source>
</reference>
<keyword evidence="6" id="KW-1185">Reference proteome</keyword>
<dbReference type="PANTHER" id="PTHR12526:SF595">
    <property type="entry name" value="BLL5217 PROTEIN"/>
    <property type="match status" value="1"/>
</dbReference>
<comment type="caution">
    <text evidence="5">The sequence shown here is derived from an EMBL/GenBank/DDBJ whole genome shotgun (WGS) entry which is preliminary data.</text>
</comment>
<evidence type="ECO:0000313" key="5">
    <source>
        <dbReference type="EMBL" id="PKW26560.1"/>
    </source>
</evidence>
<dbReference type="PANTHER" id="PTHR12526">
    <property type="entry name" value="GLYCOSYLTRANSFERASE"/>
    <property type="match status" value="1"/>
</dbReference>
<dbReference type="AlphaFoldDB" id="A0A2N3YI91"/>
<sequence length="364" mass="37904">MHIVILAAARHPIAEPFAGGLESLTWHLVHGLRGRGVDVTVFAGEGSDPALDARMLGTSPLRLSDAARADVSMVPESWLREHHAYLQVMLHLQRRDDVDVVHNNSLHHLPVAMAGSVPSAVLTTLHTPPTPWLEPAIAIARSVPGAGLHHVAVSEHTAAAWRHVTEVDVVPNGVDVRRWTPGPGGPDLAWAGRIVPEKAPHLAIAAARAAGRRLRLAGPVGDPAYFASHVAPLLGPDAEYVGHLGTAGLAALFGSSAVTLVTPAWEEPYGLVAAESLACGTPVVAIARGGLPEVLDAATGVLVDPDPDAPDDDALVAGLAAAVGAAGLLDRGACRDRAVRECSVDRMVSEYLAHYEVLTPGLVA</sequence>
<organism evidence="5 6">
    <name type="scientific">Phycicoccus duodecadis</name>
    <dbReference type="NCBI Taxonomy" id="173053"/>
    <lineage>
        <taxon>Bacteria</taxon>
        <taxon>Bacillati</taxon>
        <taxon>Actinomycetota</taxon>
        <taxon>Actinomycetes</taxon>
        <taxon>Micrococcales</taxon>
        <taxon>Intrasporangiaceae</taxon>
        <taxon>Phycicoccus</taxon>
    </lineage>
</organism>
<dbReference type="InterPro" id="IPR028098">
    <property type="entry name" value="Glyco_trans_4-like_N"/>
</dbReference>
<feature type="domain" description="Glycosyltransferase subfamily 4-like N-terminal" evidence="4">
    <location>
        <begin position="19"/>
        <end position="178"/>
    </location>
</feature>
<name>A0A2N3YI91_9MICO</name>
<dbReference type="RefSeq" id="WP_101395107.1">
    <property type="nucleotide sequence ID" value="NZ_PJNE01000001.1"/>
</dbReference>
<feature type="domain" description="Glycosyl transferase family 1" evidence="3">
    <location>
        <begin position="188"/>
        <end position="308"/>
    </location>
</feature>
<evidence type="ECO:0000256" key="1">
    <source>
        <dbReference type="ARBA" id="ARBA00022676"/>
    </source>
</evidence>
<evidence type="ECO:0000259" key="3">
    <source>
        <dbReference type="Pfam" id="PF00534"/>
    </source>
</evidence>
<evidence type="ECO:0000256" key="2">
    <source>
        <dbReference type="ARBA" id="ARBA00022679"/>
    </source>
</evidence>
<protein>
    <submittedName>
        <fullName evidence="5">Glycosyltransferase involved in cell wall biosynthesis</fullName>
    </submittedName>
</protein>
<dbReference type="SUPFAM" id="SSF53756">
    <property type="entry name" value="UDP-Glycosyltransferase/glycogen phosphorylase"/>
    <property type="match status" value="1"/>
</dbReference>
<keyword evidence="2 5" id="KW-0808">Transferase</keyword>
<dbReference type="Gene3D" id="3.40.50.2000">
    <property type="entry name" value="Glycogen Phosphorylase B"/>
    <property type="match status" value="2"/>
</dbReference>
<dbReference type="Pfam" id="PF13439">
    <property type="entry name" value="Glyco_transf_4"/>
    <property type="match status" value="1"/>
</dbReference>
<keyword evidence="1" id="KW-0328">Glycosyltransferase</keyword>
<proteinExistence type="predicted"/>
<evidence type="ECO:0000313" key="6">
    <source>
        <dbReference type="Proteomes" id="UP000233781"/>
    </source>
</evidence>
<dbReference type="OrthoDB" id="9809227at2"/>
<accession>A0A2N3YI91</accession>
<evidence type="ECO:0000259" key="4">
    <source>
        <dbReference type="Pfam" id="PF13439"/>
    </source>
</evidence>
<gene>
    <name evidence="5" type="ORF">ATL31_1374</name>
</gene>
<dbReference type="InterPro" id="IPR001296">
    <property type="entry name" value="Glyco_trans_1"/>
</dbReference>
<dbReference type="Proteomes" id="UP000233781">
    <property type="component" value="Unassembled WGS sequence"/>
</dbReference>